<accession>A0AAD2HFN3</accession>
<proteinExistence type="predicted"/>
<dbReference type="EMBL" id="CAVNYO010000465">
    <property type="protein sequence ID" value="CAK5283005.1"/>
    <property type="molecule type" value="Genomic_DNA"/>
</dbReference>
<comment type="caution">
    <text evidence="1">The sequence shown here is derived from an EMBL/GenBank/DDBJ whole genome shotgun (WGS) entry which is preliminary data.</text>
</comment>
<evidence type="ECO:0000313" key="3">
    <source>
        <dbReference type="Proteomes" id="UP001295794"/>
    </source>
</evidence>
<dbReference type="EMBL" id="CAVNYO010000403">
    <property type="protein sequence ID" value="CAK5275001.1"/>
    <property type="molecule type" value="Genomic_DNA"/>
</dbReference>
<keyword evidence="3" id="KW-1185">Reference proteome</keyword>
<protein>
    <submittedName>
        <fullName evidence="1">Uncharacterized protein</fullName>
    </submittedName>
</protein>
<gene>
    <name evidence="1" type="ORF">MYCIT1_LOCUS22491</name>
    <name evidence="2" type="ORF">MYCIT1_LOCUS35212</name>
</gene>
<reference evidence="1" key="1">
    <citation type="submission" date="2023-11" db="EMBL/GenBank/DDBJ databases">
        <authorList>
            <person name="De Vega J J."/>
            <person name="De Vega J J."/>
        </authorList>
    </citation>
    <scope>NUCLEOTIDE SEQUENCE</scope>
</reference>
<evidence type="ECO:0000313" key="1">
    <source>
        <dbReference type="EMBL" id="CAK5275001.1"/>
    </source>
</evidence>
<evidence type="ECO:0000313" key="2">
    <source>
        <dbReference type="EMBL" id="CAK5283005.1"/>
    </source>
</evidence>
<sequence length="150" mass="16871">MLTSRETIRPGDLSALATPEASRKQKELLIRDGKERHYFFNDHAFHIRLPHQHLLSSLYPRSLAHLAPQTHHCIWHRSLAAASGIGSPKEAAGTVSRWRARASAGRYMLEFASRRANVYACFSHFTWNHEIAGPMQLTSPSSKSRSPSGE</sequence>
<dbReference type="AlphaFoldDB" id="A0AAD2HFN3"/>
<organism evidence="1 3">
    <name type="scientific">Mycena citricolor</name>
    <dbReference type="NCBI Taxonomy" id="2018698"/>
    <lineage>
        <taxon>Eukaryota</taxon>
        <taxon>Fungi</taxon>
        <taxon>Dikarya</taxon>
        <taxon>Basidiomycota</taxon>
        <taxon>Agaricomycotina</taxon>
        <taxon>Agaricomycetes</taxon>
        <taxon>Agaricomycetidae</taxon>
        <taxon>Agaricales</taxon>
        <taxon>Marasmiineae</taxon>
        <taxon>Mycenaceae</taxon>
        <taxon>Mycena</taxon>
    </lineage>
</organism>
<dbReference type="Proteomes" id="UP001295794">
    <property type="component" value="Unassembled WGS sequence"/>
</dbReference>
<name>A0AAD2HFN3_9AGAR</name>